<dbReference type="Proteomes" id="UP000324222">
    <property type="component" value="Unassembled WGS sequence"/>
</dbReference>
<name>A0A5B7G2X2_PORTR</name>
<dbReference type="AlphaFoldDB" id="A0A5B7G2X2"/>
<organism evidence="1 2">
    <name type="scientific">Portunus trituberculatus</name>
    <name type="common">Swimming crab</name>
    <name type="synonym">Neptunus trituberculatus</name>
    <dbReference type="NCBI Taxonomy" id="210409"/>
    <lineage>
        <taxon>Eukaryota</taxon>
        <taxon>Metazoa</taxon>
        <taxon>Ecdysozoa</taxon>
        <taxon>Arthropoda</taxon>
        <taxon>Crustacea</taxon>
        <taxon>Multicrustacea</taxon>
        <taxon>Malacostraca</taxon>
        <taxon>Eumalacostraca</taxon>
        <taxon>Eucarida</taxon>
        <taxon>Decapoda</taxon>
        <taxon>Pleocyemata</taxon>
        <taxon>Brachyura</taxon>
        <taxon>Eubrachyura</taxon>
        <taxon>Portunoidea</taxon>
        <taxon>Portunidae</taxon>
        <taxon>Portuninae</taxon>
        <taxon>Portunus</taxon>
    </lineage>
</organism>
<evidence type="ECO:0000313" key="1">
    <source>
        <dbReference type="EMBL" id="MPC51488.1"/>
    </source>
</evidence>
<dbReference type="EMBL" id="VSRR010010211">
    <property type="protein sequence ID" value="MPC51488.1"/>
    <property type="molecule type" value="Genomic_DNA"/>
</dbReference>
<sequence>MACRSAGAQSVTYTFTQFPYKETVSNMTLPRLRDSRDFSPYSSSAKWADEALVYRSIAFSPAFFYSLTIL</sequence>
<protein>
    <submittedName>
        <fullName evidence="1">Uncharacterized protein</fullName>
    </submittedName>
</protein>
<reference evidence="1 2" key="1">
    <citation type="submission" date="2019-05" db="EMBL/GenBank/DDBJ databases">
        <title>Another draft genome of Portunus trituberculatus and its Hox gene families provides insights of decapod evolution.</title>
        <authorList>
            <person name="Jeong J.-H."/>
            <person name="Song I."/>
            <person name="Kim S."/>
            <person name="Choi T."/>
            <person name="Kim D."/>
            <person name="Ryu S."/>
            <person name="Kim W."/>
        </authorList>
    </citation>
    <scope>NUCLEOTIDE SEQUENCE [LARGE SCALE GENOMIC DNA]</scope>
    <source>
        <tissue evidence="1">Muscle</tissue>
    </source>
</reference>
<accession>A0A5B7G2X2</accession>
<comment type="caution">
    <text evidence="1">The sequence shown here is derived from an EMBL/GenBank/DDBJ whole genome shotgun (WGS) entry which is preliminary data.</text>
</comment>
<keyword evidence="2" id="KW-1185">Reference proteome</keyword>
<gene>
    <name evidence="1" type="ORF">E2C01_045334</name>
</gene>
<evidence type="ECO:0000313" key="2">
    <source>
        <dbReference type="Proteomes" id="UP000324222"/>
    </source>
</evidence>
<proteinExistence type="predicted"/>